<comment type="subcellular location">
    <subcellularLocation>
        <location evidence="2">Cell membrane</location>
        <topology evidence="2">Multi-pass membrane protein</topology>
    </subcellularLocation>
</comment>
<evidence type="ECO:0000259" key="14">
    <source>
        <dbReference type="Pfam" id="PF01292"/>
    </source>
</evidence>
<evidence type="ECO:0000256" key="3">
    <source>
        <dbReference type="ARBA" id="ARBA00010747"/>
    </source>
</evidence>
<feature type="domain" description="Cytochrome b561 bacterial/Ni-hydrogenase" evidence="14">
    <location>
        <begin position="177"/>
        <end position="373"/>
    </location>
</feature>
<dbReference type="InterPro" id="IPR016174">
    <property type="entry name" value="Di-haem_cyt_TM"/>
</dbReference>
<evidence type="ECO:0000313" key="15">
    <source>
        <dbReference type="EMBL" id="GGC20678.1"/>
    </source>
</evidence>
<evidence type="ECO:0000256" key="4">
    <source>
        <dbReference type="ARBA" id="ARBA00022448"/>
    </source>
</evidence>
<keyword evidence="5" id="KW-1003">Cell membrane</keyword>
<dbReference type="SUPFAM" id="SSF81342">
    <property type="entry name" value="Transmembrane di-heme cytochromes"/>
    <property type="match status" value="1"/>
</dbReference>
<organism evidence="15 16">
    <name type="scientific">Marivita lacus</name>
    <dbReference type="NCBI Taxonomy" id="1323742"/>
    <lineage>
        <taxon>Bacteria</taxon>
        <taxon>Pseudomonadati</taxon>
        <taxon>Pseudomonadota</taxon>
        <taxon>Alphaproteobacteria</taxon>
        <taxon>Rhodobacterales</taxon>
        <taxon>Roseobacteraceae</taxon>
        <taxon>Marivita</taxon>
    </lineage>
</organism>
<dbReference type="Proteomes" id="UP000645462">
    <property type="component" value="Unassembled WGS sequence"/>
</dbReference>
<dbReference type="EMBL" id="BMFC01000018">
    <property type="protein sequence ID" value="GGC20678.1"/>
    <property type="molecule type" value="Genomic_DNA"/>
</dbReference>
<comment type="cofactor">
    <cofactor evidence="1">
        <name>heme</name>
        <dbReference type="ChEBI" id="CHEBI:30413"/>
    </cofactor>
</comment>
<gene>
    <name evidence="15" type="ORF">GCM10011363_41680</name>
</gene>
<feature type="transmembrane region" description="Helical" evidence="13">
    <location>
        <begin position="346"/>
        <end position="368"/>
    </location>
</feature>
<dbReference type="NCBIfam" id="TIGR01583">
    <property type="entry name" value="formate-DH-gamm"/>
    <property type="match status" value="1"/>
</dbReference>
<accession>A0ABQ1LAL5</accession>
<keyword evidence="10 13" id="KW-1133">Transmembrane helix</keyword>
<keyword evidence="9" id="KW-0249">Electron transport</keyword>
<name>A0ABQ1LAL5_9RHOB</name>
<keyword evidence="7 13" id="KW-0812">Transmembrane</keyword>
<keyword evidence="6" id="KW-0349">Heme</keyword>
<dbReference type="PANTHER" id="PTHR30074">
    <property type="entry name" value="FORMATE DEHYDROGENASE, NITRATE-INDUCIBLE, CYTOCHROME B556 FDN SUBUNIT"/>
    <property type="match status" value="1"/>
</dbReference>
<reference evidence="16" key="1">
    <citation type="journal article" date="2019" name="Int. J. Syst. Evol. Microbiol.">
        <title>The Global Catalogue of Microorganisms (GCM) 10K type strain sequencing project: providing services to taxonomists for standard genome sequencing and annotation.</title>
        <authorList>
            <consortium name="The Broad Institute Genomics Platform"/>
            <consortium name="The Broad Institute Genome Sequencing Center for Infectious Disease"/>
            <person name="Wu L."/>
            <person name="Ma J."/>
        </authorList>
    </citation>
    <scope>NUCLEOTIDE SEQUENCE [LARGE SCALE GENOMIC DNA]</scope>
    <source>
        <strain evidence="16">CGMCC 1.12478</strain>
    </source>
</reference>
<feature type="transmembrane region" description="Helical" evidence="13">
    <location>
        <begin position="139"/>
        <end position="160"/>
    </location>
</feature>
<evidence type="ECO:0000256" key="1">
    <source>
        <dbReference type="ARBA" id="ARBA00001971"/>
    </source>
</evidence>
<evidence type="ECO:0000256" key="10">
    <source>
        <dbReference type="ARBA" id="ARBA00022989"/>
    </source>
</evidence>
<evidence type="ECO:0000256" key="13">
    <source>
        <dbReference type="SAM" id="Phobius"/>
    </source>
</evidence>
<evidence type="ECO:0000256" key="7">
    <source>
        <dbReference type="ARBA" id="ARBA00022692"/>
    </source>
</evidence>
<feature type="transmembrane region" description="Helical" evidence="13">
    <location>
        <begin position="233"/>
        <end position="250"/>
    </location>
</feature>
<keyword evidence="16" id="KW-1185">Reference proteome</keyword>
<dbReference type="Gene3D" id="1.20.950.20">
    <property type="entry name" value="Transmembrane di-heme cytochromes, Chain C"/>
    <property type="match status" value="1"/>
</dbReference>
<evidence type="ECO:0000256" key="8">
    <source>
        <dbReference type="ARBA" id="ARBA00022723"/>
    </source>
</evidence>
<comment type="caution">
    <text evidence="15">The sequence shown here is derived from an EMBL/GenBank/DDBJ whole genome shotgun (WGS) entry which is preliminary data.</text>
</comment>
<dbReference type="PANTHER" id="PTHR30074:SF6">
    <property type="entry name" value="FORMATE DEHYDROGENASE GAMMA SUBUNIT"/>
    <property type="match status" value="1"/>
</dbReference>
<keyword evidence="8" id="KW-0479">Metal-binding</keyword>
<dbReference type="InterPro" id="IPR006471">
    <property type="entry name" value="Formate_DH_gsu"/>
</dbReference>
<keyword evidence="4" id="KW-0813">Transport</keyword>
<evidence type="ECO:0000256" key="5">
    <source>
        <dbReference type="ARBA" id="ARBA00022475"/>
    </source>
</evidence>
<evidence type="ECO:0000256" key="9">
    <source>
        <dbReference type="ARBA" id="ARBA00022982"/>
    </source>
</evidence>
<protein>
    <recommendedName>
        <fullName evidence="14">Cytochrome b561 bacterial/Ni-hydrogenase domain-containing protein</fullName>
    </recommendedName>
</protein>
<dbReference type="InterPro" id="IPR011577">
    <property type="entry name" value="Cyt_b561_bac/Ni-Hgenase"/>
</dbReference>
<evidence type="ECO:0000256" key="2">
    <source>
        <dbReference type="ARBA" id="ARBA00004651"/>
    </source>
</evidence>
<keyword evidence="12 13" id="KW-0472">Membrane</keyword>
<sequence length="416" mass="45470">MRDIRHFILGCIVAALAFIGLVSSLTPGMVNAQEAGSVAPQTEIDRSATGGAPTLEDIMRRQQGLPVDNSERAANVGDPSGAANLSDQLGTLGGASDPDLWRGMRFNEADVTTQVRGPAAEVLIQDRGMWWLQFREGPLLTYGGYLLLGTIGLLALFFLIRGRVKIDGEKTGRRIERFKNFERFGHWLLAGSFIVLGITGLVSLMGRKFMIPVMGHESYALIAGASKWVHNNVSWAFMLALVMIFVMWVVHNFPDKTDLKWLAMGGGLFGGGHPPAKKFNAGQKLIFWSTIVLGASISVSGISLLFPFELPLFAKTFAILNSTGLPEMFGFGILQETMTPHEEMQYAQLWHAIVSFVLMSIILAHIYIGSLGMEGAYDAMGSGMVEEQWAKEHHSLWVEEVKEREGKAPSGATPAE</sequence>
<evidence type="ECO:0000256" key="6">
    <source>
        <dbReference type="ARBA" id="ARBA00022617"/>
    </source>
</evidence>
<dbReference type="InterPro" id="IPR051817">
    <property type="entry name" value="FDH_cytochrome_b556_subunit"/>
</dbReference>
<evidence type="ECO:0000256" key="11">
    <source>
        <dbReference type="ARBA" id="ARBA00023004"/>
    </source>
</evidence>
<feature type="transmembrane region" description="Helical" evidence="13">
    <location>
        <begin position="184"/>
        <end position="205"/>
    </location>
</feature>
<evidence type="ECO:0000313" key="16">
    <source>
        <dbReference type="Proteomes" id="UP000645462"/>
    </source>
</evidence>
<dbReference type="Pfam" id="PF01292">
    <property type="entry name" value="Ni_hydr_CYTB"/>
    <property type="match status" value="1"/>
</dbReference>
<comment type="similarity">
    <text evidence="3">Belongs to the formate dehydrogenase gamma subunit family.</text>
</comment>
<evidence type="ECO:0000256" key="12">
    <source>
        <dbReference type="ARBA" id="ARBA00023136"/>
    </source>
</evidence>
<proteinExistence type="inferred from homology"/>
<keyword evidence="11" id="KW-0408">Iron</keyword>
<feature type="transmembrane region" description="Helical" evidence="13">
    <location>
        <begin position="285"/>
        <end position="306"/>
    </location>
</feature>